<organism evidence="2 3">
    <name type="scientific">Papaver atlanticum</name>
    <dbReference type="NCBI Taxonomy" id="357466"/>
    <lineage>
        <taxon>Eukaryota</taxon>
        <taxon>Viridiplantae</taxon>
        <taxon>Streptophyta</taxon>
        <taxon>Embryophyta</taxon>
        <taxon>Tracheophyta</taxon>
        <taxon>Spermatophyta</taxon>
        <taxon>Magnoliopsida</taxon>
        <taxon>Ranunculales</taxon>
        <taxon>Papaveraceae</taxon>
        <taxon>Papaveroideae</taxon>
        <taxon>Papaver</taxon>
    </lineage>
</organism>
<dbReference type="InterPro" id="IPR036085">
    <property type="entry name" value="PAZ_dom_sf"/>
</dbReference>
<feature type="non-terminal residue" evidence="2">
    <location>
        <position position="67"/>
    </location>
</feature>
<evidence type="ECO:0000313" key="2">
    <source>
        <dbReference type="EMBL" id="KAI3928756.1"/>
    </source>
</evidence>
<gene>
    <name evidence="2" type="ORF">MKW98_024357</name>
</gene>
<feature type="region of interest" description="Disordered" evidence="1">
    <location>
        <begin position="1"/>
        <end position="33"/>
    </location>
</feature>
<dbReference type="EMBL" id="JAJJMB010007708">
    <property type="protein sequence ID" value="KAI3928756.1"/>
    <property type="molecule type" value="Genomic_DNA"/>
</dbReference>
<proteinExistence type="predicted"/>
<protein>
    <submittedName>
        <fullName evidence="2">Uncharacterized protein</fullName>
    </submittedName>
</protein>
<sequence>LPINKEFSMKQRNGRDAHGDGEPEMTLTVNSKPKQPTYMPIELCALVFLQRYAKALSVHQRSSLVKK</sequence>
<dbReference type="AlphaFoldDB" id="A0AAD4T0X1"/>
<dbReference type="SUPFAM" id="SSF101690">
    <property type="entry name" value="PAZ domain"/>
    <property type="match status" value="1"/>
</dbReference>
<keyword evidence="3" id="KW-1185">Reference proteome</keyword>
<feature type="compositionally biased region" description="Basic and acidic residues" evidence="1">
    <location>
        <begin position="7"/>
        <end position="21"/>
    </location>
</feature>
<accession>A0AAD4T0X1</accession>
<dbReference type="Proteomes" id="UP001202328">
    <property type="component" value="Unassembled WGS sequence"/>
</dbReference>
<evidence type="ECO:0000256" key="1">
    <source>
        <dbReference type="SAM" id="MobiDB-lite"/>
    </source>
</evidence>
<reference evidence="2" key="1">
    <citation type="submission" date="2022-04" db="EMBL/GenBank/DDBJ databases">
        <title>A functionally conserved STORR gene fusion in Papaver species that diverged 16.8 million years ago.</title>
        <authorList>
            <person name="Catania T."/>
        </authorList>
    </citation>
    <scope>NUCLEOTIDE SEQUENCE</scope>
    <source>
        <strain evidence="2">S-188037</strain>
    </source>
</reference>
<comment type="caution">
    <text evidence="2">The sequence shown here is derived from an EMBL/GenBank/DDBJ whole genome shotgun (WGS) entry which is preliminary data.</text>
</comment>
<name>A0AAD4T0X1_9MAGN</name>
<evidence type="ECO:0000313" key="3">
    <source>
        <dbReference type="Proteomes" id="UP001202328"/>
    </source>
</evidence>